<proteinExistence type="predicted"/>
<sequence length="99" mass="11461">MTIDPARYFRTIKTLDTFVDRSLELKPKGEFLSGFHYNRDIPMASTANTYVETVGNRADSLHLAIKKVQISNIYWELLKTVEILGTRFELDKKRCCIGF</sequence>
<name>A0A8B3S1R9_9EURY</name>
<reference evidence="2" key="1">
    <citation type="submission" date="2019-01" db="EMBL/GenBank/DDBJ databases">
        <title>Anaerobic oxidation of ethane by archaea from a marine hydrocarbon seep.</title>
        <authorList>
            <person name="Musat F."/>
        </authorList>
    </citation>
    <scope>NUCLEOTIDE SEQUENCE [LARGE SCALE GENOMIC DNA]</scope>
</reference>
<accession>A0A8B3S1R9</accession>
<dbReference type="EMBL" id="RPGO01000029">
    <property type="protein sequence ID" value="RZB29271.1"/>
    <property type="molecule type" value="Genomic_DNA"/>
</dbReference>
<dbReference type="AlphaFoldDB" id="A0A8B3S1R9"/>
<gene>
    <name evidence="1" type="ORF">AEth_01239</name>
</gene>
<evidence type="ECO:0000313" key="1">
    <source>
        <dbReference type="EMBL" id="RZB29271.1"/>
    </source>
</evidence>
<comment type="caution">
    <text evidence="1">The sequence shown here is derived from an EMBL/GenBank/DDBJ whole genome shotgun (WGS) entry which is preliminary data.</text>
</comment>
<evidence type="ECO:0000313" key="2">
    <source>
        <dbReference type="Proteomes" id="UP000291831"/>
    </source>
</evidence>
<organism evidence="1 2">
    <name type="scientific">Candidatus Argoarchaeum ethanivorans</name>
    <dbReference type="NCBI Taxonomy" id="2608793"/>
    <lineage>
        <taxon>Archaea</taxon>
        <taxon>Methanobacteriati</taxon>
        <taxon>Methanobacteriota</taxon>
        <taxon>Stenosarchaea group</taxon>
        <taxon>Methanomicrobia</taxon>
        <taxon>Methanosarcinales</taxon>
        <taxon>Methanosarcinales incertae sedis</taxon>
        <taxon>GOM Arc I cluster</taxon>
        <taxon>Candidatus Argoarchaeum</taxon>
    </lineage>
</organism>
<protein>
    <submittedName>
        <fullName evidence="1">Uncharacterized protein</fullName>
    </submittedName>
</protein>
<dbReference type="Proteomes" id="UP000291831">
    <property type="component" value="Unassembled WGS sequence"/>
</dbReference>